<dbReference type="PANTHER" id="PTHR24064">
    <property type="entry name" value="SOLUTE CARRIER FAMILY 22 MEMBER"/>
    <property type="match status" value="1"/>
</dbReference>
<dbReference type="GO" id="GO:0016020">
    <property type="term" value="C:membrane"/>
    <property type="evidence" value="ECO:0007669"/>
    <property type="project" value="UniProtKB-SubCell"/>
</dbReference>
<proteinExistence type="predicted"/>
<organism evidence="7 8">
    <name type="scientific">Gryllus longicercus</name>
    <dbReference type="NCBI Taxonomy" id="2509291"/>
    <lineage>
        <taxon>Eukaryota</taxon>
        <taxon>Metazoa</taxon>
        <taxon>Ecdysozoa</taxon>
        <taxon>Arthropoda</taxon>
        <taxon>Hexapoda</taxon>
        <taxon>Insecta</taxon>
        <taxon>Pterygota</taxon>
        <taxon>Neoptera</taxon>
        <taxon>Polyneoptera</taxon>
        <taxon>Orthoptera</taxon>
        <taxon>Ensifera</taxon>
        <taxon>Gryllidea</taxon>
        <taxon>Grylloidea</taxon>
        <taxon>Gryllidae</taxon>
        <taxon>Gryllinae</taxon>
        <taxon>Gryllus</taxon>
    </lineage>
</organism>
<evidence type="ECO:0000256" key="1">
    <source>
        <dbReference type="ARBA" id="ARBA00004141"/>
    </source>
</evidence>
<keyword evidence="4 5" id="KW-0472">Membrane</keyword>
<sequence>MTVSHEDDDIFDEIMEAVGNRGKFQTQFNLTFNLAFVLLAAMPFLNLVLAMAVPEHWCHVPGREHTNLTMQQWKELTLPKEEGNMEMLTFSKCKMYADVNITTLGSLAIERPLGNDSTREIVACQSGWDYDNTWYTRTAPSQENWVCDHSLRVTNTFVFQQVGLVVGTFIFGNLGDMIGRRPTFFISIASTALGRCLLTVSSGIFPLFLTLAIVGSGAESALFQAPLALSMEVSDSSKRAHIAMLQCLGWTTGMCLMPMIAWATGDWITFIFITSLPCASFLFLHRLFPESPRWLAARGRADDALVVLRRIARQNGTQLPHDTASKLATLAARKETVYGVASLFTGWRLLRNTIFLACCRMIGVLTYYTMVLNVSNMSGNPFLNFLYQSLVELPGFVLGRYLGDRLGRRWTATAVLLVVSVCNFLIVATVTTPGLGWLTVATVVVIRFLNTIVNYIGYLQGMELYPTCIRQTGSSVGHVAAGALAILGPYVVYLGTENDVRYPYAILGAITALGAVLASLLPETLNQRLPETLQDAQTFGRDQRYWSWTGRKRSAAAPEPLYPAK</sequence>
<feature type="transmembrane region" description="Helical" evidence="5">
    <location>
        <begin position="436"/>
        <end position="456"/>
    </location>
</feature>
<feature type="transmembrane region" description="Helical" evidence="5">
    <location>
        <begin position="158"/>
        <end position="175"/>
    </location>
</feature>
<evidence type="ECO:0000313" key="7">
    <source>
        <dbReference type="EMBL" id="KAK7872793.1"/>
    </source>
</evidence>
<keyword evidence="8" id="KW-1185">Reference proteome</keyword>
<protein>
    <recommendedName>
        <fullName evidence="6">Major facilitator superfamily (MFS) profile domain-containing protein</fullName>
    </recommendedName>
</protein>
<name>A0AAN9WNW4_9ORTH</name>
<dbReference type="SUPFAM" id="SSF103473">
    <property type="entry name" value="MFS general substrate transporter"/>
    <property type="match status" value="1"/>
</dbReference>
<comment type="caution">
    <text evidence="7">The sequence shown here is derived from an EMBL/GenBank/DDBJ whole genome shotgun (WGS) entry which is preliminary data.</text>
</comment>
<dbReference type="Proteomes" id="UP001378592">
    <property type="component" value="Unassembled WGS sequence"/>
</dbReference>
<feature type="transmembrane region" description="Helical" evidence="5">
    <location>
        <begin position="385"/>
        <end position="403"/>
    </location>
</feature>
<evidence type="ECO:0000256" key="5">
    <source>
        <dbReference type="SAM" id="Phobius"/>
    </source>
</evidence>
<gene>
    <name evidence="7" type="ORF">R5R35_011917</name>
</gene>
<feature type="transmembrane region" description="Helical" evidence="5">
    <location>
        <begin position="476"/>
        <end position="496"/>
    </location>
</feature>
<keyword evidence="2 5" id="KW-0812">Transmembrane</keyword>
<feature type="transmembrane region" description="Helical" evidence="5">
    <location>
        <begin position="410"/>
        <end position="430"/>
    </location>
</feature>
<feature type="transmembrane region" description="Helical" evidence="5">
    <location>
        <begin position="207"/>
        <end position="229"/>
    </location>
</feature>
<comment type="subcellular location">
    <subcellularLocation>
        <location evidence="1">Membrane</location>
        <topology evidence="1">Multi-pass membrane protein</topology>
    </subcellularLocation>
</comment>
<dbReference type="Gene3D" id="1.20.1250.20">
    <property type="entry name" value="MFS general substrate transporter like domains"/>
    <property type="match status" value="1"/>
</dbReference>
<evidence type="ECO:0000256" key="4">
    <source>
        <dbReference type="ARBA" id="ARBA00023136"/>
    </source>
</evidence>
<evidence type="ECO:0000313" key="8">
    <source>
        <dbReference type="Proteomes" id="UP001378592"/>
    </source>
</evidence>
<dbReference type="Pfam" id="PF00083">
    <property type="entry name" value="Sugar_tr"/>
    <property type="match status" value="1"/>
</dbReference>
<feature type="domain" description="Major facilitator superfamily (MFS) profile" evidence="6">
    <location>
        <begin position="84"/>
        <end position="526"/>
    </location>
</feature>
<evidence type="ECO:0000259" key="6">
    <source>
        <dbReference type="PROSITE" id="PS50850"/>
    </source>
</evidence>
<feature type="transmembrane region" description="Helical" evidence="5">
    <location>
        <begin position="502"/>
        <end position="521"/>
    </location>
</feature>
<dbReference type="PROSITE" id="PS50850">
    <property type="entry name" value="MFS"/>
    <property type="match status" value="1"/>
</dbReference>
<evidence type="ECO:0000256" key="3">
    <source>
        <dbReference type="ARBA" id="ARBA00022989"/>
    </source>
</evidence>
<keyword evidence="3 5" id="KW-1133">Transmembrane helix</keyword>
<accession>A0AAN9WNW4</accession>
<dbReference type="InterPro" id="IPR005828">
    <property type="entry name" value="MFS_sugar_transport-like"/>
</dbReference>
<feature type="transmembrane region" description="Helical" evidence="5">
    <location>
        <begin position="354"/>
        <end position="373"/>
    </location>
</feature>
<dbReference type="EMBL" id="JAZDUA010000020">
    <property type="protein sequence ID" value="KAK7872793.1"/>
    <property type="molecule type" value="Genomic_DNA"/>
</dbReference>
<feature type="transmembrane region" description="Helical" evidence="5">
    <location>
        <begin position="267"/>
        <end position="288"/>
    </location>
</feature>
<dbReference type="InterPro" id="IPR020846">
    <property type="entry name" value="MFS_dom"/>
</dbReference>
<evidence type="ECO:0000256" key="2">
    <source>
        <dbReference type="ARBA" id="ARBA00022692"/>
    </source>
</evidence>
<dbReference type="InterPro" id="IPR036259">
    <property type="entry name" value="MFS_trans_sf"/>
</dbReference>
<feature type="transmembrane region" description="Helical" evidence="5">
    <location>
        <begin position="30"/>
        <end position="53"/>
    </location>
</feature>
<dbReference type="AlphaFoldDB" id="A0AAN9WNW4"/>
<reference evidence="7 8" key="1">
    <citation type="submission" date="2024-03" db="EMBL/GenBank/DDBJ databases">
        <title>The genome assembly and annotation of the cricket Gryllus longicercus Weissman &amp; Gray.</title>
        <authorList>
            <person name="Szrajer S."/>
            <person name="Gray D."/>
            <person name="Ylla G."/>
        </authorList>
    </citation>
    <scope>NUCLEOTIDE SEQUENCE [LARGE SCALE GENOMIC DNA]</scope>
    <source>
        <strain evidence="7">DAG 2021-001</strain>
        <tissue evidence="7">Whole body minus gut</tissue>
    </source>
</reference>
<dbReference type="GO" id="GO:0022857">
    <property type="term" value="F:transmembrane transporter activity"/>
    <property type="evidence" value="ECO:0007669"/>
    <property type="project" value="InterPro"/>
</dbReference>